<reference evidence="1 2" key="1">
    <citation type="submission" date="2024-02" db="EMBL/GenBank/DDBJ databases">
        <authorList>
            <person name="Chen Y."/>
            <person name="Shah S."/>
            <person name="Dougan E. K."/>
            <person name="Thang M."/>
            <person name="Chan C."/>
        </authorList>
    </citation>
    <scope>NUCLEOTIDE SEQUENCE [LARGE SCALE GENOMIC DNA]</scope>
</reference>
<accession>A0ABP0SMV8</accession>
<organism evidence="1 2">
    <name type="scientific">Durusdinium trenchii</name>
    <dbReference type="NCBI Taxonomy" id="1381693"/>
    <lineage>
        <taxon>Eukaryota</taxon>
        <taxon>Sar</taxon>
        <taxon>Alveolata</taxon>
        <taxon>Dinophyceae</taxon>
        <taxon>Suessiales</taxon>
        <taxon>Symbiodiniaceae</taxon>
        <taxon>Durusdinium</taxon>
    </lineage>
</organism>
<gene>
    <name evidence="1" type="ORF">CCMP2556_LOCUS52626</name>
</gene>
<keyword evidence="2" id="KW-1185">Reference proteome</keyword>
<sequence>MEAVMTDPVDALVASLKAVTSIEEFEDVLFPDRVFEGLRNNSETYDTVKGNLKMCWDDVRTHRQLAVEEDFDIRLAAVGPISEAVHTVARAKGLQTEALLALIESNIGFLEAGGTTLCHSLRAKHFISPGSAVIVGSPSSTRNTALIQLSDDWMCDAESASQEFKDRSILTTDSTTKGIRNCLKDYGRCGVTSDEAANTFETKQSDRECGIHFISVTKLNTWTQSEHDGPTTGNGSFTLSNYNFMLKVAGQNEIVEEVVSPKVHGFQKRLKQVWALSETCTNDQQLFHASDRLLRSWHDWMHSRCTSQPPVEICLSGHALSMYDAAEVAINDFVSAHKLPPVFRTKLAFFDSDVLRDAHKIFRSVQFLRTLCPNLPEDTRTAMSLDEFTMALHKWTRQIQWHFGIYRNPPQGAEAVLQRRRALTCVWKELEDVGLSWQVVGFVRDSVYLKRFDSAAAEVHCVHSILETWDALSSVAATCLHLPSWAQEDKDELTEGLGAIEVLSLEAAQHVDQNPGHHLVAREHRVEPVFLLDVPAPKLLDMRPRRCQTCAKAGVSRNFKPGPDDVARAVPDIVVYRGAAHAKRFRFMTSTYLVWLLQNIYATFNLRTVRRRLLDSAHTCMLERIARGRCRVSPTSIGALALALPTAEELRAIALKAFSVFVEEQVGMLIKRQALYNMSIVRGDGHYDLASRVLERDPGHATGQRRPYTCILAWCGTDGSLLKPFVLKPGESFEDQAKDLEPYLQTAKGIRMAFGMDWAASRPTVHATDTYNKHRNLWPKVYDRVWKAQEIGFDSEAAKGDVRKINRQHGSQVLDTTLVTGEPMHDLINLRRALPNLGQDFADIYFDHAVP</sequence>
<evidence type="ECO:0000313" key="2">
    <source>
        <dbReference type="Proteomes" id="UP001642484"/>
    </source>
</evidence>
<comment type="caution">
    <text evidence="1">The sequence shown here is derived from an EMBL/GenBank/DDBJ whole genome shotgun (WGS) entry which is preliminary data.</text>
</comment>
<dbReference type="EMBL" id="CAXAMN010027908">
    <property type="protein sequence ID" value="CAK9113742.1"/>
    <property type="molecule type" value="Genomic_DNA"/>
</dbReference>
<protein>
    <submittedName>
        <fullName evidence="1">Uncharacterized protein</fullName>
    </submittedName>
</protein>
<dbReference type="Proteomes" id="UP001642484">
    <property type="component" value="Unassembled WGS sequence"/>
</dbReference>
<proteinExistence type="predicted"/>
<name>A0ABP0SMV8_9DINO</name>
<evidence type="ECO:0000313" key="1">
    <source>
        <dbReference type="EMBL" id="CAK9113742.1"/>
    </source>
</evidence>